<name>A0A516SFX7_9NEIS</name>
<evidence type="ECO:0000259" key="4">
    <source>
        <dbReference type="Pfam" id="PF25021"/>
    </source>
</evidence>
<dbReference type="PANTHER" id="PTHR13833">
    <property type="match status" value="1"/>
</dbReference>
<feature type="domain" description="Teneurin NHL" evidence="4">
    <location>
        <begin position="525"/>
        <end position="694"/>
    </location>
</feature>
<dbReference type="EMBL" id="CP041730">
    <property type="protein sequence ID" value="QDQ26928.1"/>
    <property type="molecule type" value="Genomic_DNA"/>
</dbReference>
<evidence type="ECO:0000313" key="6">
    <source>
        <dbReference type="Proteomes" id="UP000317550"/>
    </source>
</evidence>
<dbReference type="RefSeq" id="WP_144278321.1">
    <property type="nucleotide sequence ID" value="NZ_CP041730.1"/>
</dbReference>
<keyword evidence="6" id="KW-1185">Reference proteome</keyword>
<dbReference type="Pfam" id="PF01436">
    <property type="entry name" value="NHL"/>
    <property type="match status" value="3"/>
</dbReference>
<dbReference type="OrthoDB" id="5116373at2"/>
<feature type="repeat" description="NHL" evidence="2">
    <location>
        <begin position="194"/>
        <end position="235"/>
    </location>
</feature>
<dbReference type="KEGG" id="cari:FNU76_11455"/>
<feature type="chain" id="PRO_5028444442" description="Teneurin NHL domain-containing protein" evidence="3">
    <location>
        <begin position="28"/>
        <end position="790"/>
    </location>
</feature>
<dbReference type="InterPro" id="IPR011042">
    <property type="entry name" value="6-blade_b-propeller_TolB-like"/>
</dbReference>
<reference evidence="6" key="1">
    <citation type="submission" date="2019-07" db="EMBL/GenBank/DDBJ databases">
        <title>Chitinimonas sp. nov., isolated from Ny-Alesund, arctica soil.</title>
        <authorList>
            <person name="Xu Q."/>
            <person name="Peng F."/>
        </authorList>
    </citation>
    <scope>NUCLEOTIDE SEQUENCE [LARGE SCALE GENOMIC DNA]</scope>
    <source>
        <strain evidence="6">R3-44</strain>
    </source>
</reference>
<evidence type="ECO:0000313" key="5">
    <source>
        <dbReference type="EMBL" id="QDQ26928.1"/>
    </source>
</evidence>
<evidence type="ECO:0000256" key="1">
    <source>
        <dbReference type="ARBA" id="ARBA00022737"/>
    </source>
</evidence>
<dbReference type="PROSITE" id="PS51125">
    <property type="entry name" value="NHL"/>
    <property type="match status" value="2"/>
</dbReference>
<proteinExistence type="predicted"/>
<dbReference type="PANTHER" id="PTHR13833:SF71">
    <property type="entry name" value="NHL DOMAIN-CONTAINING PROTEIN"/>
    <property type="match status" value="1"/>
</dbReference>
<sequence>MPQPQAFHSTLVRTLLGLMLCCMAMLAACKRQDPENQSGDMVLTASATEVYAGLATPVKLTVSGQLPSDTISWSLAGPGSLSATTGSSVQYTPPASIPNEDSAMISASRNGGSPAQVTIKLHPAAPLALLAGNLGGAGNLDSKLATAARFYGPSAVVLDSAGNSYMADTANHTIRKISPTGEVSTLAGAAGKPGSVDGSGATARFYEPQGLALDSSGNLYVADSGNHTIRMVSATGVVSTVAGLAGSAGAVDGSGAEARFFRPTGLVVDGAANLYVSDSANHALRLINSGGLVRTLAGQAGARGSNDGFGTAARFDTPQGLALGKDGNLYVADANHLVRKITPAGQVDTLAGTAGAPGNADGTGTAARFYDPRGLSADANGNIYVADTFNATIRKINPAGVVSTLAGAAGQSGSADGLTNGARFHLPLGLANDAAGNVYVADSGNNTLRRITPQGLVDTVAGTAGVRGSIDAVGAAAQFNGQHGLASDAAGNVYVADTANSTIRKISSTGVVTTLAGTAGVNGSADGMAGEARFYASQSVAIDGSGNLYVADTANSTVRKISPNGQVSTFAGVAGQSGHVDGVGDEARFYLPQGVTTDPAGNVYISDTLLDKNTPRYSAVIRKITPVGRVTTMAGSGVLGGADGLGATASFNEPRGLASDEAGNIYVADSANATIRRITPAGIVSTLAGSAGNSGSRNGIGALAQFNNPTGLTVGADGFIYVADTGNHLIRKVGLDGTVTTVAGDQLQLQRGISLGSLPGGLDSPVDIRHLGGNRFAVSSGNAILTLTLP</sequence>
<dbReference type="InterPro" id="IPR056822">
    <property type="entry name" value="TEN_NHL"/>
</dbReference>
<feature type="signal peptide" evidence="3">
    <location>
        <begin position="1"/>
        <end position="27"/>
    </location>
</feature>
<dbReference type="Gene3D" id="2.120.10.30">
    <property type="entry name" value="TolB, C-terminal domain"/>
    <property type="match status" value="6"/>
</dbReference>
<organism evidence="5 6">
    <name type="scientific">Chitinimonas arctica</name>
    <dbReference type="NCBI Taxonomy" id="2594795"/>
    <lineage>
        <taxon>Bacteria</taxon>
        <taxon>Pseudomonadati</taxon>
        <taxon>Pseudomonadota</taxon>
        <taxon>Betaproteobacteria</taxon>
        <taxon>Neisseriales</taxon>
        <taxon>Chitinibacteraceae</taxon>
        <taxon>Chitinimonas</taxon>
    </lineage>
</organism>
<protein>
    <recommendedName>
        <fullName evidence="4">Teneurin NHL domain-containing protein</fullName>
    </recommendedName>
</protein>
<evidence type="ECO:0000256" key="3">
    <source>
        <dbReference type="SAM" id="SignalP"/>
    </source>
</evidence>
<dbReference type="SUPFAM" id="SSF63829">
    <property type="entry name" value="Calcium-dependent phosphotriesterase"/>
    <property type="match status" value="2"/>
</dbReference>
<feature type="repeat" description="NHL" evidence="2">
    <location>
        <begin position="705"/>
        <end position="736"/>
    </location>
</feature>
<dbReference type="Proteomes" id="UP000317550">
    <property type="component" value="Chromosome"/>
</dbReference>
<dbReference type="Pfam" id="PF25021">
    <property type="entry name" value="TEN_NHL"/>
    <property type="match status" value="1"/>
</dbReference>
<keyword evidence="3" id="KW-0732">Signal</keyword>
<dbReference type="CDD" id="cd14953">
    <property type="entry name" value="NHL_like_1"/>
    <property type="match status" value="2"/>
</dbReference>
<accession>A0A516SFX7</accession>
<evidence type="ECO:0000256" key="2">
    <source>
        <dbReference type="PROSITE-ProRule" id="PRU00504"/>
    </source>
</evidence>
<keyword evidence="1" id="KW-0677">Repeat</keyword>
<dbReference type="AlphaFoldDB" id="A0A516SFX7"/>
<gene>
    <name evidence="5" type="ORF">FNU76_11455</name>
</gene>
<dbReference type="SUPFAM" id="SSF101898">
    <property type="entry name" value="NHL repeat"/>
    <property type="match status" value="1"/>
</dbReference>
<dbReference type="InterPro" id="IPR001258">
    <property type="entry name" value="NHL_repeat"/>
</dbReference>